<evidence type="ECO:0000256" key="2">
    <source>
        <dbReference type="SAM" id="MobiDB-lite"/>
    </source>
</evidence>
<feature type="region of interest" description="Disordered" evidence="2">
    <location>
        <begin position="1"/>
        <end position="86"/>
    </location>
</feature>
<dbReference type="InterPro" id="IPR056884">
    <property type="entry name" value="NPHP3-like_N"/>
</dbReference>
<evidence type="ECO:0000313" key="6">
    <source>
        <dbReference type="Proteomes" id="UP000235786"/>
    </source>
</evidence>
<gene>
    <name evidence="5" type="ORF">L207DRAFT_640080</name>
</gene>
<dbReference type="SUPFAM" id="SSF50978">
    <property type="entry name" value="WD40 repeat-like"/>
    <property type="match status" value="1"/>
</dbReference>
<feature type="compositionally biased region" description="Basic residues" evidence="2">
    <location>
        <begin position="1"/>
        <end position="11"/>
    </location>
</feature>
<evidence type="ECO:0000256" key="1">
    <source>
        <dbReference type="ARBA" id="ARBA00022737"/>
    </source>
</evidence>
<evidence type="ECO:0000259" key="3">
    <source>
        <dbReference type="Pfam" id="PF22939"/>
    </source>
</evidence>
<dbReference type="PANTHER" id="PTHR10039">
    <property type="entry name" value="AMELOGENIN"/>
    <property type="match status" value="1"/>
</dbReference>
<organism evidence="5 6">
    <name type="scientific">Hyaloscypha variabilis (strain UAMH 11265 / GT02V1 / F)</name>
    <name type="common">Meliniomyces variabilis</name>
    <dbReference type="NCBI Taxonomy" id="1149755"/>
    <lineage>
        <taxon>Eukaryota</taxon>
        <taxon>Fungi</taxon>
        <taxon>Dikarya</taxon>
        <taxon>Ascomycota</taxon>
        <taxon>Pezizomycotina</taxon>
        <taxon>Leotiomycetes</taxon>
        <taxon>Helotiales</taxon>
        <taxon>Hyaloscyphaceae</taxon>
        <taxon>Hyaloscypha</taxon>
        <taxon>Hyaloscypha variabilis</taxon>
    </lineage>
</organism>
<dbReference type="SUPFAM" id="SSF50969">
    <property type="entry name" value="YVTN repeat-like/Quinoprotein amine dehydrogenase"/>
    <property type="match status" value="1"/>
</dbReference>
<feature type="domain" description="Nephrocystin 3-like N-terminal" evidence="4">
    <location>
        <begin position="398"/>
        <end position="561"/>
    </location>
</feature>
<dbReference type="InterPro" id="IPR011044">
    <property type="entry name" value="Quino_amine_DH_bsu"/>
</dbReference>
<name>A0A2J6R165_HYAVF</name>
<dbReference type="Gene3D" id="2.130.10.10">
    <property type="entry name" value="YVTN repeat-like/Quinoprotein amine dehydrogenase"/>
    <property type="match status" value="2"/>
</dbReference>
<dbReference type="OrthoDB" id="194358at2759"/>
<proteinExistence type="predicted"/>
<sequence length="1649" mass="185107">MFKKHFTLRKKSGGDIDLHGESLGDSESLDSRSELLSSNSSTEPSTSPPSTSPPFRPRLPSVNTIDQQLTIPPDLGRGRDASNEDPLGLKVIHRPLGERRVDIVFIHGLGGSSRMTWSKDHNLDFFWPLKFLPHETDINEARILTFGYNANFRPGSGKNKMSVLDFAKDLLYDLKYGQDESAEELEDLMMGERPIIFIVHSMGGLIVKEAYMQGQNDPTYAAIIKSVSSIIFLATPHRGTNLAETLNRILQVSFITNPMQFIAELAAGSQTLQKLNEQFRHVAPKLQIVSFYETRPTTMFKKAQIMVVEKDSSVLGYPGEISKPLDADHHGVCKYSSPDDPRYITVRNVLKSLVGKMKPKDERRASTMLPTLDFEIYLSVPESPEKDYNFFRDRWASGTCNWLVKDSAFAGWLEDGHSKPRVLWIHGNAASGKSIISSFVIDHLAQLGLPCHYFFVRFTDQKKRALSMILRSLACQLANSTPAYAENLRLLEAAATDLKTADFRNIWQWLYKQSLFPLDLNRPLYFVIDGVDEADSPGSVIRLLSELYLTTIPVRFLVVSRKTHEISSAFQKLGRQVHMETIRMEGNRDDFRCYTNQEMDVAGEHSYREEVTAQILERAGGNFLWVHLAVQRINKCHTKIAVANALRDLPPGMEALYDRMAMSIQTQSSSSDQKLGTSILGWATCAQRPLGVEELSDALGNDGVLEISRTIGDLCGGFVVVDKEGKVAMIHETAREYLVRKGDRERPFVIDQRLTHDRLFKRCMTRLMDPTLRSQINRNQPPALLGYACNAWFVHLSLGSATHPDILDTVVKFLRGPPVLIWMNVTAKRKELRALVVASRYLTDVVLKLRQLHTENSLAHHQVVNVIEGWATDLIKIVGKFGTSLSQNPDSIHKLIPPFCPEETMIYQQFGRRESKTLQVSGFTNSTWDDCLARLSLEQGVVASAVIAAGSRVAILTNIRKSSCIYIYNSATFEEQRRITHPERVFMIQVNKLGDRLVSYGYTTTRVWNLATGDCIKLVDNPRKRPRPQTLLFVEKNNTILVGSEDRCIRSFNIDDESPEWSTRAVIEEESLEDTMVNFPTCSSLSPGGRMIAFSYRGHPVTAWELDPPMLINQCSKTLVDTDMTIQQNTWGEVVKLTWHPFSGEVLGLYLEGLMFKWDPYDEEANLTAQTGAHSLDISRDGSLVATGDAIGTVKLYATSDFSLLYQLSSQDAVLHLSFSTDSRRLYDVRGAYGNVWEPSTLVRLADSSEYPDHNSDAVSETESLTKVSLHTEHHFARVDNIIALSGQSIGPLYCYGTEDGVAVLCEVGRGKVCELERLTSYMSIEKVAWSEDGRLAAIADLSGKLAIKRISKVGKNRDTWQVIHEFDVTIPPGKGAISQLLFHTDGQQLFVSTPATLYSVNLESHRLIESVLKPQSLKLKWICHPTFPDYLLGFGNSRVHVFSWEDLREVQVYTYFPPRLETFATASLPHPHHERGSSFKGADETLGRIISNVDSSHVLLEISRITESGRPERKYLVFTVADILLDSVIATHSQSEPNSTSSDLSYMLLPPDVASRVREPLAFLSRGRLVFLDVDRWICTWRLPSVVRRPNGGRNSEAGIGSVEQYYFLPGDWVTASEANLCTIMPDGTLLCPKNGDVATVQFAKLRK</sequence>
<dbReference type="SUPFAM" id="SSF52540">
    <property type="entry name" value="P-loop containing nucleoside triphosphate hydrolases"/>
    <property type="match status" value="1"/>
</dbReference>
<dbReference type="Pfam" id="PF22939">
    <property type="entry name" value="WHD_GPIID"/>
    <property type="match status" value="1"/>
</dbReference>
<dbReference type="InterPro" id="IPR029058">
    <property type="entry name" value="AB_hydrolase_fold"/>
</dbReference>
<dbReference type="InterPro" id="IPR036322">
    <property type="entry name" value="WD40_repeat_dom_sf"/>
</dbReference>
<accession>A0A2J6R165</accession>
<feature type="compositionally biased region" description="Low complexity" evidence="2">
    <location>
        <begin position="34"/>
        <end position="45"/>
    </location>
</feature>
<dbReference type="Gene3D" id="3.40.50.300">
    <property type="entry name" value="P-loop containing nucleotide triphosphate hydrolases"/>
    <property type="match status" value="1"/>
</dbReference>
<feature type="compositionally biased region" description="Pro residues" evidence="2">
    <location>
        <begin position="46"/>
        <end position="57"/>
    </location>
</feature>
<keyword evidence="6" id="KW-1185">Reference proteome</keyword>
<dbReference type="Pfam" id="PF24883">
    <property type="entry name" value="NPHP3_N"/>
    <property type="match status" value="1"/>
</dbReference>
<dbReference type="SUPFAM" id="SSF53474">
    <property type="entry name" value="alpha/beta-Hydrolases"/>
    <property type="match status" value="1"/>
</dbReference>
<dbReference type="Proteomes" id="UP000235786">
    <property type="component" value="Unassembled WGS sequence"/>
</dbReference>
<dbReference type="EMBL" id="KZ613959">
    <property type="protein sequence ID" value="PMD32251.1"/>
    <property type="molecule type" value="Genomic_DNA"/>
</dbReference>
<protein>
    <submittedName>
        <fullName evidence="5">YVTN repeat-like/Quino protein amine dehydrogenase</fullName>
    </submittedName>
</protein>
<dbReference type="InterPro" id="IPR027417">
    <property type="entry name" value="P-loop_NTPase"/>
</dbReference>
<evidence type="ECO:0000259" key="4">
    <source>
        <dbReference type="Pfam" id="PF24883"/>
    </source>
</evidence>
<dbReference type="PANTHER" id="PTHR10039:SF16">
    <property type="entry name" value="GPI INOSITOL-DEACYLASE"/>
    <property type="match status" value="1"/>
</dbReference>
<dbReference type="InterPro" id="IPR015943">
    <property type="entry name" value="WD40/YVTN_repeat-like_dom_sf"/>
</dbReference>
<evidence type="ECO:0000313" key="5">
    <source>
        <dbReference type="EMBL" id="PMD32251.1"/>
    </source>
</evidence>
<feature type="domain" description="GPI inositol-deacylase winged helix" evidence="3">
    <location>
        <begin position="670"/>
        <end position="749"/>
    </location>
</feature>
<dbReference type="InterPro" id="IPR054471">
    <property type="entry name" value="GPIID_WHD"/>
</dbReference>
<dbReference type="Gene3D" id="3.40.50.1820">
    <property type="entry name" value="alpha/beta hydrolase"/>
    <property type="match status" value="1"/>
</dbReference>
<feature type="compositionally biased region" description="Basic and acidic residues" evidence="2">
    <location>
        <begin position="12"/>
        <end position="22"/>
    </location>
</feature>
<keyword evidence="1" id="KW-0677">Repeat</keyword>
<reference evidence="5 6" key="1">
    <citation type="submission" date="2016-04" db="EMBL/GenBank/DDBJ databases">
        <title>A degradative enzymes factory behind the ericoid mycorrhizal symbiosis.</title>
        <authorList>
            <consortium name="DOE Joint Genome Institute"/>
            <person name="Martino E."/>
            <person name="Morin E."/>
            <person name="Grelet G."/>
            <person name="Kuo A."/>
            <person name="Kohler A."/>
            <person name="Daghino S."/>
            <person name="Barry K."/>
            <person name="Choi C."/>
            <person name="Cichocki N."/>
            <person name="Clum A."/>
            <person name="Copeland A."/>
            <person name="Hainaut M."/>
            <person name="Haridas S."/>
            <person name="Labutti K."/>
            <person name="Lindquist E."/>
            <person name="Lipzen A."/>
            <person name="Khouja H.-R."/>
            <person name="Murat C."/>
            <person name="Ohm R."/>
            <person name="Olson A."/>
            <person name="Spatafora J."/>
            <person name="Veneault-Fourrey C."/>
            <person name="Henrissat B."/>
            <person name="Grigoriev I."/>
            <person name="Martin F."/>
            <person name="Perotto S."/>
        </authorList>
    </citation>
    <scope>NUCLEOTIDE SEQUENCE [LARGE SCALE GENOMIC DNA]</scope>
    <source>
        <strain evidence="5 6">F</strain>
    </source>
</reference>